<dbReference type="SUPFAM" id="SSF48452">
    <property type="entry name" value="TPR-like"/>
    <property type="match status" value="3"/>
</dbReference>
<protein>
    <submittedName>
        <fullName evidence="5">Tetratricopeptide repeat protein</fullName>
    </submittedName>
</protein>
<dbReference type="RefSeq" id="WP_318651411.1">
    <property type="nucleotide sequence ID" value="NZ_CP137852.1"/>
</dbReference>
<gene>
    <name evidence="5" type="ORF">R9Z33_11380</name>
</gene>
<feature type="compositionally biased region" description="Basic and acidic residues" evidence="4">
    <location>
        <begin position="959"/>
        <end position="973"/>
    </location>
</feature>
<dbReference type="PROSITE" id="PS50005">
    <property type="entry name" value="TPR"/>
    <property type="match status" value="1"/>
</dbReference>
<dbReference type="PANTHER" id="PTHR45586:SF1">
    <property type="entry name" value="LIPOPOLYSACCHARIDE ASSEMBLY PROTEIN B"/>
    <property type="match status" value="1"/>
</dbReference>
<evidence type="ECO:0000256" key="1">
    <source>
        <dbReference type="ARBA" id="ARBA00022737"/>
    </source>
</evidence>
<dbReference type="InterPro" id="IPR051012">
    <property type="entry name" value="CellSynth/LPSAsmb/PSIAsmb"/>
</dbReference>
<proteinExistence type="predicted"/>
<feature type="repeat" description="TPR" evidence="3">
    <location>
        <begin position="417"/>
        <end position="450"/>
    </location>
</feature>
<dbReference type="InterPro" id="IPR011990">
    <property type="entry name" value="TPR-like_helical_dom_sf"/>
</dbReference>
<reference evidence="5 6" key="1">
    <citation type="submission" date="2023-11" db="EMBL/GenBank/DDBJ databases">
        <title>Arctic aerobic anoxygenic photoheterotroph Sediminicoccus rosea KRV36 adapts its photosynthesis to long days of polar summer.</title>
        <authorList>
            <person name="Tomasch J."/>
            <person name="Kopejtka K."/>
            <person name="Bily T."/>
            <person name="Gardiner A.T."/>
            <person name="Gardian Z."/>
            <person name="Shivaramu S."/>
            <person name="Koblizek M."/>
            <person name="Engelhardt F."/>
            <person name="Kaftan D."/>
        </authorList>
    </citation>
    <scope>NUCLEOTIDE SEQUENCE [LARGE SCALE GENOMIC DNA]</scope>
    <source>
        <strain evidence="5 6">R-30</strain>
    </source>
</reference>
<evidence type="ECO:0000256" key="4">
    <source>
        <dbReference type="SAM" id="MobiDB-lite"/>
    </source>
</evidence>
<feature type="region of interest" description="Disordered" evidence="4">
    <location>
        <begin position="948"/>
        <end position="973"/>
    </location>
</feature>
<evidence type="ECO:0000313" key="6">
    <source>
        <dbReference type="Proteomes" id="UP001305521"/>
    </source>
</evidence>
<keyword evidence="1" id="KW-0677">Repeat</keyword>
<keyword evidence="6" id="KW-1185">Reference proteome</keyword>
<dbReference type="PANTHER" id="PTHR45586">
    <property type="entry name" value="TPR REPEAT-CONTAINING PROTEIN PA4667"/>
    <property type="match status" value="1"/>
</dbReference>
<dbReference type="SUPFAM" id="SSF53756">
    <property type="entry name" value="UDP-Glycosyltransferase/glycogen phosphorylase"/>
    <property type="match status" value="1"/>
</dbReference>
<sequence>MSEQTSRSRSFEHQGMRDAALAASAEQEWILAVDRWTSVLEAEPDDVEAIAKLGEALLRRKDFVTARAVLGHGLSLAPQSFPLRLFNARAHGGQSDPASEIIAWQRVLEVRPRHFESHLKLARSYQDAGDFVAARRHLDDADALSPSHAETGPALLRQSLHERDAAEALRAYRLYMMHQGKPPAPSLDLASLLLEAGSPAEARAVHGKRPKDAVSSQRWANLGVEIALRLGEWSQVAQATRDAMRVAEPRAARARLWASLVALHAEPGIRGGAVSILAPLLRPHIRLMARAARRAALPDLELELRNLTFETVPDVEEELHEIDLMLQRQRADIAEALAEALAQNNHNNPRVLIALARVQAAQGHWTAAITTRERLTALMPQDSMNLLALAELQAHAGMLAAAEQTLLNCMQCKPLLPEVLRELGVLAARTGRLQRARALLGQALRIAPDDGDALYRLGLVCEKLGLETDAIEAFTRCLETIPWHVRAWSRLRALEGSSADAEWARHLAMVAARVAPNPRERHFLAEARLEAGDMAGARVALETALQALPRHVPLLRLQASLERASGNSAGALAAIERAIGIDPDDSRLREEKLIILCANGDYAAARAHVAQHARYFASPAVLRRGIGLLAPMHLALGEYRQAFEMYRHSDVSAALRASLGEARVTRRMDAVRRGERLLVLPAWGIGDEVNWCAIYPQIAARHPDTVFGADPRLLPLLQRSFAGLSFIPVARWHGRDGPPPVSAAPAYAGLPDLALASIIDGTTWHRAQGFDRIALATDLLPDFRADRDAFPQHPAYLRPDEAAVHAWRQRLAALGPDRKIGIAWTSSFDTPMRRANMTELDDWRAVLDLPGAQFVSVQVDGESELAARADLSVHRLSGLDLRNDIDGTAALLGALDAVISIINSTGELAGAVGTRTLLLNRSRALDWRIANSAGTDLLHPTATHIQPKSLTKRVPQSAEPRRGSEQTEGRSAW</sequence>
<name>A0ABZ0PP23_9PROT</name>
<dbReference type="InterPro" id="IPR019734">
    <property type="entry name" value="TPR_rpt"/>
</dbReference>
<keyword evidence="2 3" id="KW-0802">TPR repeat</keyword>
<evidence type="ECO:0000313" key="5">
    <source>
        <dbReference type="EMBL" id="WPB87459.1"/>
    </source>
</evidence>
<dbReference type="Pfam" id="PF13432">
    <property type="entry name" value="TPR_16"/>
    <property type="match status" value="2"/>
</dbReference>
<evidence type="ECO:0000256" key="2">
    <source>
        <dbReference type="ARBA" id="ARBA00022803"/>
    </source>
</evidence>
<dbReference type="EMBL" id="CP137852">
    <property type="protein sequence ID" value="WPB87459.1"/>
    <property type="molecule type" value="Genomic_DNA"/>
</dbReference>
<dbReference type="Gene3D" id="1.25.40.10">
    <property type="entry name" value="Tetratricopeptide repeat domain"/>
    <property type="match status" value="3"/>
</dbReference>
<dbReference type="Proteomes" id="UP001305521">
    <property type="component" value="Chromosome"/>
</dbReference>
<evidence type="ECO:0000256" key="3">
    <source>
        <dbReference type="PROSITE-ProRule" id="PRU00339"/>
    </source>
</evidence>
<organism evidence="5 6">
    <name type="scientific">Sediminicoccus rosea</name>
    <dbReference type="NCBI Taxonomy" id="1225128"/>
    <lineage>
        <taxon>Bacteria</taxon>
        <taxon>Pseudomonadati</taxon>
        <taxon>Pseudomonadota</taxon>
        <taxon>Alphaproteobacteria</taxon>
        <taxon>Acetobacterales</taxon>
        <taxon>Roseomonadaceae</taxon>
        <taxon>Sediminicoccus</taxon>
    </lineage>
</organism>
<accession>A0ABZ0PP23</accession>
<dbReference type="SMART" id="SM00028">
    <property type="entry name" value="TPR"/>
    <property type="match status" value="8"/>
</dbReference>